<feature type="compositionally biased region" description="Gly residues" evidence="1">
    <location>
        <begin position="237"/>
        <end position="247"/>
    </location>
</feature>
<feature type="transmembrane region" description="Helical" evidence="2">
    <location>
        <begin position="46"/>
        <end position="64"/>
    </location>
</feature>
<keyword evidence="2" id="KW-0812">Transmembrane</keyword>
<evidence type="ECO:0000313" key="4">
    <source>
        <dbReference type="Proteomes" id="UP000481153"/>
    </source>
</evidence>
<protein>
    <submittedName>
        <fullName evidence="3">Uncharacterized protein</fullName>
    </submittedName>
</protein>
<dbReference type="Pfam" id="PF03988">
    <property type="entry name" value="DUF347"/>
    <property type="match status" value="3"/>
</dbReference>
<dbReference type="EMBL" id="VJMJ01000184">
    <property type="protein sequence ID" value="KAF0727984.1"/>
    <property type="molecule type" value="Genomic_DNA"/>
</dbReference>
<sequence>MSFLRPPGGIRLNKVPIVTLPFWVAKICATTIGETFSMFLIHTLNLGNPVSIAIIFPIFLVVFASQLRLDKYVPAVYWLTITIGSVLGTLIADQLGYEERIPMWIITTIFGVPYFLVLIMWYKFENTLSFEAVATFRRENFYWLAVLISFPFGTAAGDFIAEDCGFGYFHSFLVFASILCLFIGAWYYSKNKYLRVVTFWIAYIMTRPFGTVMGDWLTFDTSPHDVSEPKNEDSSGSGSGSGSSSGSGGVSASSMLGLGMDTWSISSIDAVIIVVLVIYFTATKRDVLEQAVAPMNLHSQSE</sequence>
<feature type="transmembrane region" description="Helical" evidence="2">
    <location>
        <begin position="167"/>
        <end position="188"/>
    </location>
</feature>
<accession>A0A6G0WL02</accession>
<name>A0A6G0WL02_9STRA</name>
<keyword evidence="4" id="KW-1185">Reference proteome</keyword>
<feature type="transmembrane region" description="Helical" evidence="2">
    <location>
        <begin position="263"/>
        <end position="282"/>
    </location>
</feature>
<feature type="region of interest" description="Disordered" evidence="1">
    <location>
        <begin position="224"/>
        <end position="247"/>
    </location>
</feature>
<dbReference type="AlphaFoldDB" id="A0A6G0WL02"/>
<proteinExistence type="predicted"/>
<feature type="transmembrane region" description="Helical" evidence="2">
    <location>
        <begin position="101"/>
        <end position="121"/>
    </location>
</feature>
<reference evidence="3 4" key="1">
    <citation type="submission" date="2019-07" db="EMBL/GenBank/DDBJ databases">
        <title>Genomics analysis of Aphanomyces spp. identifies a new class of oomycete effector associated with host adaptation.</title>
        <authorList>
            <person name="Gaulin E."/>
        </authorList>
    </citation>
    <scope>NUCLEOTIDE SEQUENCE [LARGE SCALE GENOMIC DNA]</scope>
    <source>
        <strain evidence="3 4">ATCC 201684</strain>
    </source>
</reference>
<organism evidence="3 4">
    <name type="scientific">Aphanomyces euteiches</name>
    <dbReference type="NCBI Taxonomy" id="100861"/>
    <lineage>
        <taxon>Eukaryota</taxon>
        <taxon>Sar</taxon>
        <taxon>Stramenopiles</taxon>
        <taxon>Oomycota</taxon>
        <taxon>Saprolegniomycetes</taxon>
        <taxon>Saprolegniales</taxon>
        <taxon>Verrucalvaceae</taxon>
        <taxon>Aphanomyces</taxon>
    </lineage>
</organism>
<dbReference type="VEuPathDB" id="FungiDB:AeMF1_009693"/>
<comment type="caution">
    <text evidence="3">The sequence shown here is derived from an EMBL/GenBank/DDBJ whole genome shotgun (WGS) entry which is preliminary data.</text>
</comment>
<evidence type="ECO:0000313" key="3">
    <source>
        <dbReference type="EMBL" id="KAF0727984.1"/>
    </source>
</evidence>
<feature type="transmembrane region" description="Helical" evidence="2">
    <location>
        <begin position="141"/>
        <end position="161"/>
    </location>
</feature>
<dbReference type="InterPro" id="IPR007136">
    <property type="entry name" value="DUF347"/>
</dbReference>
<feature type="transmembrane region" description="Helical" evidence="2">
    <location>
        <begin position="200"/>
        <end position="219"/>
    </location>
</feature>
<dbReference type="Proteomes" id="UP000481153">
    <property type="component" value="Unassembled WGS sequence"/>
</dbReference>
<evidence type="ECO:0000256" key="2">
    <source>
        <dbReference type="SAM" id="Phobius"/>
    </source>
</evidence>
<keyword evidence="2" id="KW-1133">Transmembrane helix</keyword>
<feature type="compositionally biased region" description="Basic and acidic residues" evidence="1">
    <location>
        <begin position="224"/>
        <end position="233"/>
    </location>
</feature>
<feature type="transmembrane region" description="Helical" evidence="2">
    <location>
        <begin position="76"/>
        <end position="95"/>
    </location>
</feature>
<keyword evidence="2" id="KW-0472">Membrane</keyword>
<gene>
    <name evidence="3" type="ORF">Ae201684_014091</name>
</gene>
<evidence type="ECO:0000256" key="1">
    <source>
        <dbReference type="SAM" id="MobiDB-lite"/>
    </source>
</evidence>